<comment type="subcellular location">
    <subcellularLocation>
        <location evidence="1">Membrane</location>
        <topology evidence="1">Multi-pass membrane protein</topology>
    </subcellularLocation>
</comment>
<reference evidence="8" key="2">
    <citation type="submission" date="2020-09" db="EMBL/GenBank/DDBJ databases">
        <authorList>
            <person name="Sun Q."/>
            <person name="Zhou Y."/>
        </authorList>
    </citation>
    <scope>NUCLEOTIDE SEQUENCE</scope>
    <source>
        <strain evidence="8">CGMCC 1.12919</strain>
    </source>
</reference>
<dbReference type="RefSeq" id="WP_188608200.1">
    <property type="nucleotide sequence ID" value="NZ_BMGG01000002.1"/>
</dbReference>
<comment type="caution">
    <text evidence="8">The sequence shown here is derived from an EMBL/GenBank/DDBJ whole genome shotgun (WGS) entry which is preliminary data.</text>
</comment>
<dbReference type="Proteomes" id="UP000637002">
    <property type="component" value="Unassembled WGS sequence"/>
</dbReference>
<dbReference type="GO" id="GO:0000271">
    <property type="term" value="P:polysaccharide biosynthetic process"/>
    <property type="evidence" value="ECO:0007669"/>
    <property type="project" value="InterPro"/>
</dbReference>
<feature type="transmembrane region" description="Helical" evidence="6">
    <location>
        <begin position="85"/>
        <end position="105"/>
    </location>
</feature>
<feature type="transmembrane region" description="Helical" evidence="6">
    <location>
        <begin position="111"/>
        <end position="131"/>
    </location>
</feature>
<dbReference type="PANTHER" id="PTHR38459">
    <property type="entry name" value="PROPHAGE BACTOPRENOL-LINKED GLUCOSE TRANSLOCASE HOMOLOG"/>
    <property type="match status" value="1"/>
</dbReference>
<proteinExistence type="inferred from homology"/>
<feature type="transmembrane region" description="Helical" evidence="6">
    <location>
        <begin position="21"/>
        <end position="41"/>
    </location>
</feature>
<dbReference type="PANTHER" id="PTHR38459:SF6">
    <property type="entry name" value="ARABINOGALACTAN BIOSYNTHESIS RECRUITING PROTEIN RV3789"/>
    <property type="match status" value="1"/>
</dbReference>
<gene>
    <name evidence="8" type="ORF">GCM10010994_11620</name>
</gene>
<dbReference type="InterPro" id="IPR007267">
    <property type="entry name" value="GtrA_DPMS_TM"/>
</dbReference>
<sequence>MTGFDVTALVRSGEARRFLRFCVVGGLGFVTDLGVLLAAVWLGAGPLAGRGLSFGIAVVVTWLLNRTLTFKAGTRPSMREFASYLSVQIVGLLVNLTVYVTLIAFGPGVLASPAVALAIASAIALVVNYSGARSFAFHGK</sequence>
<evidence type="ECO:0000256" key="1">
    <source>
        <dbReference type="ARBA" id="ARBA00004141"/>
    </source>
</evidence>
<keyword evidence="5 6" id="KW-0472">Membrane</keyword>
<dbReference type="InterPro" id="IPR051401">
    <property type="entry name" value="GtrA_CellWall_Glycosyl"/>
</dbReference>
<dbReference type="GO" id="GO:0005886">
    <property type="term" value="C:plasma membrane"/>
    <property type="evidence" value="ECO:0007669"/>
    <property type="project" value="TreeGrafter"/>
</dbReference>
<comment type="similarity">
    <text evidence="2">Belongs to the GtrA family.</text>
</comment>
<feature type="transmembrane region" description="Helical" evidence="6">
    <location>
        <begin position="47"/>
        <end position="64"/>
    </location>
</feature>
<evidence type="ECO:0000256" key="3">
    <source>
        <dbReference type="ARBA" id="ARBA00022692"/>
    </source>
</evidence>
<keyword evidence="3 6" id="KW-0812">Transmembrane</keyword>
<protein>
    <recommendedName>
        <fullName evidence="7">GtrA/DPMS transmembrane domain-containing protein</fullName>
    </recommendedName>
</protein>
<keyword evidence="4 6" id="KW-1133">Transmembrane helix</keyword>
<organism evidence="8 9">
    <name type="scientific">Chelatococcus reniformis</name>
    <dbReference type="NCBI Taxonomy" id="1494448"/>
    <lineage>
        <taxon>Bacteria</taxon>
        <taxon>Pseudomonadati</taxon>
        <taxon>Pseudomonadota</taxon>
        <taxon>Alphaproteobacteria</taxon>
        <taxon>Hyphomicrobiales</taxon>
        <taxon>Chelatococcaceae</taxon>
        <taxon>Chelatococcus</taxon>
    </lineage>
</organism>
<keyword evidence="9" id="KW-1185">Reference proteome</keyword>
<dbReference type="AlphaFoldDB" id="A0A916X9S1"/>
<dbReference type="Pfam" id="PF04138">
    <property type="entry name" value="GtrA_DPMS_TM"/>
    <property type="match status" value="1"/>
</dbReference>
<accession>A0A916X9S1</accession>
<feature type="domain" description="GtrA/DPMS transmembrane" evidence="7">
    <location>
        <begin position="20"/>
        <end position="137"/>
    </location>
</feature>
<reference evidence="8" key="1">
    <citation type="journal article" date="2014" name="Int. J. Syst. Evol. Microbiol.">
        <title>Complete genome sequence of Corynebacterium casei LMG S-19264T (=DSM 44701T), isolated from a smear-ripened cheese.</title>
        <authorList>
            <consortium name="US DOE Joint Genome Institute (JGI-PGF)"/>
            <person name="Walter F."/>
            <person name="Albersmeier A."/>
            <person name="Kalinowski J."/>
            <person name="Ruckert C."/>
        </authorList>
    </citation>
    <scope>NUCLEOTIDE SEQUENCE</scope>
    <source>
        <strain evidence="8">CGMCC 1.12919</strain>
    </source>
</reference>
<evidence type="ECO:0000256" key="5">
    <source>
        <dbReference type="ARBA" id="ARBA00023136"/>
    </source>
</evidence>
<evidence type="ECO:0000256" key="4">
    <source>
        <dbReference type="ARBA" id="ARBA00022989"/>
    </source>
</evidence>
<dbReference type="EMBL" id="BMGG01000002">
    <property type="protein sequence ID" value="GGC54318.1"/>
    <property type="molecule type" value="Genomic_DNA"/>
</dbReference>
<evidence type="ECO:0000313" key="9">
    <source>
        <dbReference type="Proteomes" id="UP000637002"/>
    </source>
</evidence>
<evidence type="ECO:0000259" key="7">
    <source>
        <dbReference type="Pfam" id="PF04138"/>
    </source>
</evidence>
<evidence type="ECO:0000256" key="6">
    <source>
        <dbReference type="SAM" id="Phobius"/>
    </source>
</evidence>
<name>A0A916X9S1_9HYPH</name>
<evidence type="ECO:0000313" key="8">
    <source>
        <dbReference type="EMBL" id="GGC54318.1"/>
    </source>
</evidence>
<evidence type="ECO:0000256" key="2">
    <source>
        <dbReference type="ARBA" id="ARBA00009399"/>
    </source>
</evidence>